<dbReference type="PANTHER" id="PTHR30557:SF1">
    <property type="entry name" value="PHOSPHOMETHYLPYRIMIDINE SYNTHASE, CHLOROPLASTIC"/>
    <property type="match status" value="1"/>
</dbReference>
<dbReference type="Pfam" id="PF01964">
    <property type="entry name" value="ThiC_Rad_SAM"/>
    <property type="match status" value="1"/>
</dbReference>
<dbReference type="PANTHER" id="PTHR30557">
    <property type="entry name" value="THIAMINE BIOSYNTHESIS PROTEIN THIC"/>
    <property type="match status" value="1"/>
</dbReference>
<evidence type="ECO:0000256" key="5">
    <source>
        <dbReference type="ARBA" id="ARBA00022833"/>
    </source>
</evidence>
<protein>
    <recommendedName>
        <fullName evidence="10">ThiC-associated domain-containing protein</fullName>
    </recommendedName>
</protein>
<gene>
    <name evidence="9" type="ORF">LCGC14_0558950</name>
</gene>
<evidence type="ECO:0008006" key="10">
    <source>
        <dbReference type="Google" id="ProtNLM"/>
    </source>
</evidence>
<evidence type="ECO:0000256" key="2">
    <source>
        <dbReference type="ARBA" id="ARBA00022485"/>
    </source>
</evidence>
<evidence type="ECO:0000256" key="1">
    <source>
        <dbReference type="ARBA" id="ARBA00001966"/>
    </source>
</evidence>
<dbReference type="GO" id="GO:0046872">
    <property type="term" value="F:metal ion binding"/>
    <property type="evidence" value="ECO:0007669"/>
    <property type="project" value="UniProtKB-KW"/>
</dbReference>
<name>A0A0F9UVY3_9ZZZZ</name>
<comment type="caution">
    <text evidence="9">The sequence shown here is derived from an EMBL/GenBank/DDBJ whole genome shotgun (WGS) entry which is preliminary data.</text>
</comment>
<organism evidence="9">
    <name type="scientific">marine sediment metagenome</name>
    <dbReference type="NCBI Taxonomy" id="412755"/>
    <lineage>
        <taxon>unclassified sequences</taxon>
        <taxon>metagenomes</taxon>
        <taxon>ecological metagenomes</taxon>
    </lineage>
</organism>
<evidence type="ECO:0000313" key="9">
    <source>
        <dbReference type="EMBL" id="KKN57768.1"/>
    </source>
</evidence>
<keyword evidence="7" id="KW-0411">Iron-sulfur</keyword>
<evidence type="ECO:0000256" key="8">
    <source>
        <dbReference type="ARBA" id="ARBA00023239"/>
    </source>
</evidence>
<keyword evidence="8" id="KW-0456">Lyase</keyword>
<keyword evidence="6" id="KW-0408">Iron</keyword>
<dbReference type="InterPro" id="IPR038521">
    <property type="entry name" value="ThiC/Bza_core_dom"/>
</dbReference>
<accession>A0A0F9UVY3</accession>
<dbReference type="NCBIfam" id="NF009895">
    <property type="entry name" value="PRK13352.1"/>
    <property type="match status" value="1"/>
</dbReference>
<reference evidence="9" key="1">
    <citation type="journal article" date="2015" name="Nature">
        <title>Complex archaea that bridge the gap between prokaryotes and eukaryotes.</title>
        <authorList>
            <person name="Spang A."/>
            <person name="Saw J.H."/>
            <person name="Jorgensen S.L."/>
            <person name="Zaremba-Niedzwiedzka K."/>
            <person name="Martijn J."/>
            <person name="Lind A.E."/>
            <person name="van Eijk R."/>
            <person name="Schleper C."/>
            <person name="Guy L."/>
            <person name="Ettema T.J."/>
        </authorList>
    </citation>
    <scope>NUCLEOTIDE SEQUENCE</scope>
</reference>
<evidence type="ECO:0000256" key="4">
    <source>
        <dbReference type="ARBA" id="ARBA00022723"/>
    </source>
</evidence>
<evidence type="ECO:0000256" key="7">
    <source>
        <dbReference type="ARBA" id="ARBA00023014"/>
    </source>
</evidence>
<dbReference type="InterPro" id="IPR002817">
    <property type="entry name" value="ThiC/BzaA/B"/>
</dbReference>
<sequence length="425" mass="47281">MTILIDAIKGNITEEMVYIAEIEKINVNELMEKISKGEIVIMKRSHQNPVGIGFPLRTKINVNLGSSSTTSNMVEELEKVEIAQKYGADTISDLSMGDNIDESRKKILNYSTVPITTVPIYQAVIEANSLSNISEDLIFSIIEKQIRDGISSIVIHAGFTLENLNMMKEKRIMGIVSKGGSFTSSIMDTNSIENPFLKNFDYILEMLKEYDIVLNLGNAMRSGCIHDRIDEFHISEIILNNKLAKVANNNGIQVILESLGGHVSAENLHEWIKIHKKLSNNRPLFVSGPIPVEIGVGYDHIAAAIGGAFASGYGADYLCAITPAEHLCLPSADDIKQGLIACKIAAHVGDSMKFGLNYLFNDDLELSKSRFLKEWEKQFEYCIDPEEPLKKHSPNKEMCTMCGKHCALSISKKILYKNQNHLDLN</sequence>
<dbReference type="EMBL" id="LAZR01000790">
    <property type="protein sequence ID" value="KKN57768.1"/>
    <property type="molecule type" value="Genomic_DNA"/>
</dbReference>
<keyword evidence="3" id="KW-0949">S-adenosyl-L-methionine</keyword>
<dbReference type="AlphaFoldDB" id="A0A0F9UVY3"/>
<keyword evidence="4" id="KW-0479">Metal-binding</keyword>
<dbReference type="Gene3D" id="3.20.20.540">
    <property type="entry name" value="Radical SAM ThiC family, central domain"/>
    <property type="match status" value="1"/>
</dbReference>
<comment type="cofactor">
    <cofactor evidence="1">
        <name>[4Fe-4S] cluster</name>
        <dbReference type="ChEBI" id="CHEBI:49883"/>
    </cofactor>
</comment>
<dbReference type="GO" id="GO:0016829">
    <property type="term" value="F:lyase activity"/>
    <property type="evidence" value="ECO:0007669"/>
    <property type="project" value="UniProtKB-KW"/>
</dbReference>
<dbReference type="GO" id="GO:0009228">
    <property type="term" value="P:thiamine biosynthetic process"/>
    <property type="evidence" value="ECO:0007669"/>
    <property type="project" value="InterPro"/>
</dbReference>
<dbReference type="GO" id="GO:0051539">
    <property type="term" value="F:4 iron, 4 sulfur cluster binding"/>
    <property type="evidence" value="ECO:0007669"/>
    <property type="project" value="UniProtKB-KW"/>
</dbReference>
<evidence type="ECO:0000256" key="3">
    <source>
        <dbReference type="ARBA" id="ARBA00022691"/>
    </source>
</evidence>
<keyword evidence="5" id="KW-0862">Zinc</keyword>
<evidence type="ECO:0000256" key="6">
    <source>
        <dbReference type="ARBA" id="ARBA00023004"/>
    </source>
</evidence>
<proteinExistence type="predicted"/>
<keyword evidence="2" id="KW-0004">4Fe-4S</keyword>